<organism evidence="1 2">
    <name type="scientific">Inconstantimicrobium mannanitabidum</name>
    <dbReference type="NCBI Taxonomy" id="1604901"/>
    <lineage>
        <taxon>Bacteria</taxon>
        <taxon>Bacillati</taxon>
        <taxon>Bacillota</taxon>
        <taxon>Clostridia</taxon>
        <taxon>Eubacteriales</taxon>
        <taxon>Clostridiaceae</taxon>
        <taxon>Inconstantimicrobium</taxon>
    </lineage>
</organism>
<protein>
    <submittedName>
        <fullName evidence="1">Uncharacterized protein</fullName>
    </submittedName>
</protein>
<proteinExistence type="predicted"/>
<comment type="caution">
    <text evidence="1">The sequence shown here is derived from an EMBL/GenBank/DDBJ whole genome shotgun (WGS) entry which is preliminary data.</text>
</comment>
<evidence type="ECO:0000313" key="1">
    <source>
        <dbReference type="EMBL" id="GKX68025.1"/>
    </source>
</evidence>
<name>A0ACB5RG00_9CLOT</name>
<dbReference type="Proteomes" id="UP001058074">
    <property type="component" value="Unassembled WGS sequence"/>
</dbReference>
<evidence type="ECO:0000313" key="2">
    <source>
        <dbReference type="Proteomes" id="UP001058074"/>
    </source>
</evidence>
<gene>
    <name evidence="1" type="ORF">rsdtw13_32830</name>
</gene>
<sequence length="277" mass="32259">MIYLNYKMNGRFTNFDKRSIGGDEVRNFYILTDAINYIEDNICEEISCQMIADYCGVSLSSLQKLFRLAAEDILKSDMTFIEIAYKYQFNSPEVFCRAFRKVWNDSPSSYKEHWRFLGIFPKIDYHYEEGADQEMARKKVDITDAYEIFKSMKGTYVICFDIVNLMPINNISTEAGDLAIIEAAKRIDEAIEDNMLMFRIGGDEFALVSGLADLQEARKLTEKVLCRNREKIMYKDQSIALTLRAGFTKILEASLRYSEFFTNMHQSIEEHRSKMTQ</sequence>
<reference evidence="1" key="1">
    <citation type="journal article" date="2025" name="Int. J. Syst. Evol. Microbiol.">
        <title>Inconstantimicrobium mannanitabidum sp. nov., a novel member of the family Clostridiaceae isolated from anoxic soil under the treatment of reductive soil disinfestation.</title>
        <authorList>
            <person name="Ueki A."/>
            <person name="Tonouchi A."/>
            <person name="Honma S."/>
            <person name="Kaku N."/>
            <person name="Ueki K."/>
        </authorList>
    </citation>
    <scope>NUCLEOTIDE SEQUENCE</scope>
    <source>
        <strain evidence="1">TW13</strain>
    </source>
</reference>
<dbReference type="EMBL" id="BROD01000001">
    <property type="protein sequence ID" value="GKX68025.1"/>
    <property type="molecule type" value="Genomic_DNA"/>
</dbReference>
<accession>A0ACB5RG00</accession>
<keyword evidence="2" id="KW-1185">Reference proteome</keyword>